<proteinExistence type="predicted"/>
<dbReference type="Proteomes" id="UP001150603">
    <property type="component" value="Unassembled WGS sequence"/>
</dbReference>
<organism evidence="1 2">
    <name type="scientific">Linderina macrospora</name>
    <dbReference type="NCBI Taxonomy" id="4868"/>
    <lineage>
        <taxon>Eukaryota</taxon>
        <taxon>Fungi</taxon>
        <taxon>Fungi incertae sedis</taxon>
        <taxon>Zoopagomycota</taxon>
        <taxon>Kickxellomycotina</taxon>
        <taxon>Kickxellomycetes</taxon>
        <taxon>Kickxellales</taxon>
        <taxon>Kickxellaceae</taxon>
        <taxon>Linderina</taxon>
    </lineage>
</organism>
<evidence type="ECO:0000313" key="2">
    <source>
        <dbReference type="Proteomes" id="UP001150603"/>
    </source>
</evidence>
<accession>A0ACC1JCX3</accession>
<evidence type="ECO:0000313" key="1">
    <source>
        <dbReference type="EMBL" id="KAJ1947086.1"/>
    </source>
</evidence>
<keyword evidence="2" id="KW-1185">Reference proteome</keyword>
<feature type="non-terminal residue" evidence="1">
    <location>
        <position position="463"/>
    </location>
</feature>
<sequence length="463" mass="50875">MSNAPKETNPSTQSASGRTRRPRNRQKKRDDSKDEAKEGKDPKKQKPSLQKPSLSKQPAPKKDNLGSEAPVVKRAPRRRAKADSGVDGGSKGSSHGSASEHAPQKPSKPSATTSRASTPTTPRKVKPKPMEKPKPAEKSGSKTNNRSKAAGAKKGKEQPSEKSSGAVHEKEKRLRGGKGRQKHEKPPAQKHNGEDKATSKPHVAPAKPSKTLLREQELAAATTEEAPKAKPKPKTLKAPAVKLLQQVKRVVNTRVCVRLLPADLPEHVFWKSIEPALPWFAPEDTGDMVKVDWDVAYRPEPTDGVVSDSEKPEKTEKPERAETKAMLSLAPTRTVQIDVYQSRNICRLDSAPYWRQYVPGKVHKSKSKPPTASRAYILFDTADEVTYFHQRYHGHVFCKNNVVSRALVELAMSQEIPRDFTPTTDATEGTIDDDPDFQAFLNPKSAEELAAAEAAKQVAPKVS</sequence>
<reference evidence="1" key="1">
    <citation type="submission" date="2022-07" db="EMBL/GenBank/DDBJ databases">
        <title>Phylogenomic reconstructions and comparative analyses of Kickxellomycotina fungi.</title>
        <authorList>
            <person name="Reynolds N.K."/>
            <person name="Stajich J.E."/>
            <person name="Barry K."/>
            <person name="Grigoriev I.V."/>
            <person name="Crous P."/>
            <person name="Smith M.E."/>
        </authorList>
    </citation>
    <scope>NUCLEOTIDE SEQUENCE</scope>
    <source>
        <strain evidence="1">NRRL 5244</strain>
    </source>
</reference>
<protein>
    <submittedName>
        <fullName evidence="1">Uncharacterized protein</fullName>
    </submittedName>
</protein>
<name>A0ACC1JCX3_9FUNG</name>
<comment type="caution">
    <text evidence="1">The sequence shown here is derived from an EMBL/GenBank/DDBJ whole genome shotgun (WGS) entry which is preliminary data.</text>
</comment>
<gene>
    <name evidence="1" type="ORF">FBU59_001918</name>
</gene>
<dbReference type="EMBL" id="JANBPW010000963">
    <property type="protein sequence ID" value="KAJ1947086.1"/>
    <property type="molecule type" value="Genomic_DNA"/>
</dbReference>